<sequence>MKDSSPSHHFAAPPPTPVAEQIANLMRARSTLALTGAGVSTRSGLPDYRGTGGGSTPTVDIDMFRSEQYWRNWVWQRNHETWQNLLEIKPNPAHFALAGLESAGFLSGVATQNIDGLHSQAGSNHVWELHGTYQYVRCLQCGLRLKRADYDLVLNELNPNWPAIAGDIAILAVADSGAEEYAKASKFHPAPCPRCGGIVKPDIVMFGEGLPPAMDHAMAAANKCDVILVVGTSLIVSTGAWIARQAWARGADVVIINQGPTALDHIADIRCDEDATTLLPAVAQALGVTLPNEF</sequence>
<organism evidence="6 7">
    <name type="scientific">Arcanobacterium pinnipediorum</name>
    <dbReference type="NCBI Taxonomy" id="1503041"/>
    <lineage>
        <taxon>Bacteria</taxon>
        <taxon>Bacillati</taxon>
        <taxon>Actinomycetota</taxon>
        <taxon>Actinomycetes</taxon>
        <taxon>Actinomycetales</taxon>
        <taxon>Actinomycetaceae</taxon>
        <taxon>Arcanobacterium</taxon>
    </lineage>
</organism>
<keyword evidence="2" id="KW-0808">Transferase</keyword>
<dbReference type="InterPro" id="IPR026591">
    <property type="entry name" value="Sirtuin_cat_small_dom_sf"/>
</dbReference>
<evidence type="ECO:0000313" key="6">
    <source>
        <dbReference type="EMBL" id="USR79570.1"/>
    </source>
</evidence>
<evidence type="ECO:0000259" key="5">
    <source>
        <dbReference type="PROSITE" id="PS50305"/>
    </source>
</evidence>
<evidence type="ECO:0000256" key="1">
    <source>
        <dbReference type="ARBA" id="ARBA00012928"/>
    </source>
</evidence>
<dbReference type="InterPro" id="IPR029035">
    <property type="entry name" value="DHS-like_NAD/FAD-binding_dom"/>
</dbReference>
<accession>A0ABY5AHU4</accession>
<dbReference type="Gene3D" id="3.30.1600.10">
    <property type="entry name" value="SIR2/SIRT2 'Small Domain"/>
    <property type="match status" value="1"/>
</dbReference>
<dbReference type="RefSeq" id="WP_252673439.1">
    <property type="nucleotide sequence ID" value="NZ_CP099547.1"/>
</dbReference>
<dbReference type="InterPro" id="IPR050134">
    <property type="entry name" value="NAD-dep_sirtuin_deacylases"/>
</dbReference>
<dbReference type="PROSITE" id="PS50305">
    <property type="entry name" value="SIRTUIN"/>
    <property type="match status" value="1"/>
</dbReference>
<feature type="domain" description="Deacetylase sirtuin-type" evidence="5">
    <location>
        <begin position="11"/>
        <end position="289"/>
    </location>
</feature>
<dbReference type="InterPro" id="IPR003000">
    <property type="entry name" value="Sirtuin"/>
</dbReference>
<feature type="binding site" evidence="4">
    <location>
        <position position="195"/>
    </location>
    <ligand>
        <name>Zn(2+)</name>
        <dbReference type="ChEBI" id="CHEBI:29105"/>
    </ligand>
</feature>
<dbReference type="Pfam" id="PF02146">
    <property type="entry name" value="SIR2"/>
    <property type="match status" value="1"/>
</dbReference>
<dbReference type="CDD" id="cd01407">
    <property type="entry name" value="SIR2-fam"/>
    <property type="match status" value="1"/>
</dbReference>
<dbReference type="PANTHER" id="PTHR11085">
    <property type="entry name" value="NAD-DEPENDENT PROTEIN DEACYLASE SIRTUIN-5, MITOCHONDRIAL-RELATED"/>
    <property type="match status" value="1"/>
</dbReference>
<reference evidence="6" key="1">
    <citation type="submission" date="2022-06" db="EMBL/GenBank/DDBJ databases">
        <title>Complete Genome Sequence of Arcanobacterium pinnipediorum strain DSM 28752 isolated from a harbour seal.</title>
        <authorList>
            <person name="Borowiak M."/>
            <person name="Kreitlow A."/>
            <person name="Alssahen M."/>
            <person name="Malorny B."/>
            <person name="Laemmler C."/>
            <person name="Prenger-Berninghoff E."/>
            <person name="Siebert U."/>
            <person name="Ploetz M."/>
            <person name="Abdulmawjood A."/>
        </authorList>
    </citation>
    <scope>NUCLEOTIDE SEQUENCE</scope>
    <source>
        <strain evidence="6">DSM 28752</strain>
    </source>
</reference>
<proteinExistence type="predicted"/>
<evidence type="ECO:0000256" key="3">
    <source>
        <dbReference type="ARBA" id="ARBA00023027"/>
    </source>
</evidence>
<feature type="binding site" evidence="4">
    <location>
        <position position="138"/>
    </location>
    <ligand>
        <name>Zn(2+)</name>
        <dbReference type="ChEBI" id="CHEBI:29105"/>
    </ligand>
</feature>
<dbReference type="PANTHER" id="PTHR11085:SF10">
    <property type="entry name" value="NAD-DEPENDENT PROTEIN DEACYLASE SIRTUIN-5, MITOCHONDRIAL-RELATED"/>
    <property type="match status" value="1"/>
</dbReference>
<dbReference type="SUPFAM" id="SSF52467">
    <property type="entry name" value="DHS-like NAD/FAD-binding domain"/>
    <property type="match status" value="1"/>
</dbReference>
<evidence type="ECO:0000256" key="4">
    <source>
        <dbReference type="PROSITE-ProRule" id="PRU00236"/>
    </source>
</evidence>
<gene>
    <name evidence="6" type="ORF">NG665_00800</name>
</gene>
<evidence type="ECO:0000313" key="7">
    <source>
        <dbReference type="Proteomes" id="UP001056109"/>
    </source>
</evidence>
<dbReference type="Gene3D" id="3.40.50.1220">
    <property type="entry name" value="TPP-binding domain"/>
    <property type="match status" value="1"/>
</dbReference>
<evidence type="ECO:0000256" key="2">
    <source>
        <dbReference type="ARBA" id="ARBA00022679"/>
    </source>
</evidence>
<keyword evidence="4" id="KW-0479">Metal-binding</keyword>
<name>A0ABY5AHU4_9ACTO</name>
<keyword evidence="3" id="KW-0520">NAD</keyword>
<feature type="active site" description="Proton acceptor" evidence="4">
    <location>
        <position position="130"/>
    </location>
</feature>
<protein>
    <recommendedName>
        <fullName evidence="1">protein acetyllysine N-acetyltransferase</fullName>
        <ecNumber evidence="1">2.3.1.286</ecNumber>
    </recommendedName>
</protein>
<dbReference type="InterPro" id="IPR026590">
    <property type="entry name" value="Ssirtuin_cat_dom"/>
</dbReference>
<keyword evidence="7" id="KW-1185">Reference proteome</keyword>
<dbReference type="EC" id="2.3.1.286" evidence="1"/>
<keyword evidence="4" id="KW-0862">Zinc</keyword>
<feature type="binding site" evidence="4">
    <location>
        <position position="141"/>
    </location>
    <ligand>
        <name>Zn(2+)</name>
        <dbReference type="ChEBI" id="CHEBI:29105"/>
    </ligand>
</feature>
<feature type="binding site" evidence="4">
    <location>
        <position position="192"/>
    </location>
    <ligand>
        <name>Zn(2+)</name>
        <dbReference type="ChEBI" id="CHEBI:29105"/>
    </ligand>
</feature>
<dbReference type="EMBL" id="CP099547">
    <property type="protein sequence ID" value="USR79570.1"/>
    <property type="molecule type" value="Genomic_DNA"/>
</dbReference>
<dbReference type="Proteomes" id="UP001056109">
    <property type="component" value="Chromosome"/>
</dbReference>